<dbReference type="KEGG" id="mcos:GM418_17945"/>
<dbReference type="Gene3D" id="2.40.50.1020">
    <property type="entry name" value="LytTr DNA-binding domain"/>
    <property type="match status" value="1"/>
</dbReference>
<dbReference type="Gene3D" id="3.40.50.2300">
    <property type="match status" value="1"/>
</dbReference>
<dbReference type="AlphaFoldDB" id="A0A6I6K1X6"/>
<dbReference type="Pfam" id="PF00072">
    <property type="entry name" value="Response_reg"/>
    <property type="match status" value="1"/>
</dbReference>
<dbReference type="SMART" id="SM00448">
    <property type="entry name" value="REC"/>
    <property type="match status" value="1"/>
</dbReference>
<dbReference type="Pfam" id="PF04397">
    <property type="entry name" value="LytTR"/>
    <property type="match status" value="1"/>
</dbReference>
<feature type="domain" description="Response regulatory" evidence="2">
    <location>
        <begin position="4"/>
        <end position="115"/>
    </location>
</feature>
<organism evidence="4 5">
    <name type="scientific">Maribellus comscasis</name>
    <dbReference type="NCBI Taxonomy" id="2681766"/>
    <lineage>
        <taxon>Bacteria</taxon>
        <taxon>Pseudomonadati</taxon>
        <taxon>Bacteroidota</taxon>
        <taxon>Bacteroidia</taxon>
        <taxon>Marinilabiliales</taxon>
        <taxon>Prolixibacteraceae</taxon>
        <taxon>Maribellus</taxon>
    </lineage>
</organism>
<dbReference type="SUPFAM" id="SSF52172">
    <property type="entry name" value="CheY-like"/>
    <property type="match status" value="1"/>
</dbReference>
<gene>
    <name evidence="4" type="ORF">GM418_17945</name>
</gene>
<feature type="domain" description="HTH LytTR-type" evidence="3">
    <location>
        <begin position="130"/>
        <end position="202"/>
    </location>
</feature>
<evidence type="ECO:0000259" key="3">
    <source>
        <dbReference type="PROSITE" id="PS50930"/>
    </source>
</evidence>
<feature type="modified residue" description="4-aspartylphosphate" evidence="1">
    <location>
        <position position="55"/>
    </location>
</feature>
<dbReference type="GO" id="GO:0003677">
    <property type="term" value="F:DNA binding"/>
    <property type="evidence" value="ECO:0007669"/>
    <property type="project" value="InterPro"/>
</dbReference>
<evidence type="ECO:0000313" key="4">
    <source>
        <dbReference type="EMBL" id="QGY45483.1"/>
    </source>
</evidence>
<proteinExistence type="predicted"/>
<dbReference type="Proteomes" id="UP000428260">
    <property type="component" value="Chromosome"/>
</dbReference>
<dbReference type="PROSITE" id="PS50930">
    <property type="entry name" value="HTH_LYTTR"/>
    <property type="match status" value="1"/>
</dbReference>
<sequence length="233" mass="27537">MKINCIAIEDEPLALKKLVHFIHSVEYLHLLKGFENAIDAIAFLKIQPVDLIFLDIRMKKLSGIQFLEALHVKPKIIITSAYQEYALKGFELEISDYLLKPFTFERFLKSTEKIFHEIKERKTTDINSFFFLKTENRIEKIEFDSILYIKGMRDYLQVVTSEKKRLTLQSFKNILSVLPENQFARVHNSYIISISKISSIEKNRIRIGNQLIPISDSYKESFYELLRQYKYLL</sequence>
<accession>A0A6I6K1X6</accession>
<evidence type="ECO:0000256" key="1">
    <source>
        <dbReference type="PROSITE-ProRule" id="PRU00169"/>
    </source>
</evidence>
<dbReference type="RefSeq" id="WP_158868626.1">
    <property type="nucleotide sequence ID" value="NZ_CP046401.1"/>
</dbReference>
<dbReference type="InterPro" id="IPR001789">
    <property type="entry name" value="Sig_transdc_resp-reg_receiver"/>
</dbReference>
<dbReference type="PANTHER" id="PTHR45526:SF1">
    <property type="entry name" value="TRANSCRIPTIONAL REGULATORY PROTEIN DCUR-RELATED"/>
    <property type="match status" value="1"/>
</dbReference>
<dbReference type="SMART" id="SM00850">
    <property type="entry name" value="LytTR"/>
    <property type="match status" value="1"/>
</dbReference>
<evidence type="ECO:0000313" key="5">
    <source>
        <dbReference type="Proteomes" id="UP000428260"/>
    </source>
</evidence>
<dbReference type="PROSITE" id="PS50110">
    <property type="entry name" value="RESPONSE_REGULATORY"/>
    <property type="match status" value="1"/>
</dbReference>
<protein>
    <submittedName>
        <fullName evidence="4">Response regulator</fullName>
    </submittedName>
</protein>
<keyword evidence="5" id="KW-1185">Reference proteome</keyword>
<name>A0A6I6K1X6_9BACT</name>
<dbReference type="PANTHER" id="PTHR45526">
    <property type="entry name" value="TRANSCRIPTIONAL REGULATORY PROTEIN DPIA"/>
    <property type="match status" value="1"/>
</dbReference>
<reference evidence="4 5" key="1">
    <citation type="submission" date="2019-11" db="EMBL/GenBank/DDBJ databases">
        <authorList>
            <person name="Zheng R.K."/>
            <person name="Sun C.M."/>
        </authorList>
    </citation>
    <scope>NUCLEOTIDE SEQUENCE [LARGE SCALE GENOMIC DNA]</scope>
    <source>
        <strain evidence="4 5">WC007</strain>
    </source>
</reference>
<dbReference type="EMBL" id="CP046401">
    <property type="protein sequence ID" value="QGY45483.1"/>
    <property type="molecule type" value="Genomic_DNA"/>
</dbReference>
<dbReference type="InterPro" id="IPR007492">
    <property type="entry name" value="LytTR_DNA-bd_dom"/>
</dbReference>
<keyword evidence="1" id="KW-0597">Phosphoprotein</keyword>
<dbReference type="InterPro" id="IPR051271">
    <property type="entry name" value="2C-system_Tx_regulators"/>
</dbReference>
<evidence type="ECO:0000259" key="2">
    <source>
        <dbReference type="PROSITE" id="PS50110"/>
    </source>
</evidence>
<dbReference type="InterPro" id="IPR011006">
    <property type="entry name" value="CheY-like_superfamily"/>
</dbReference>
<dbReference type="GO" id="GO:0000156">
    <property type="term" value="F:phosphorelay response regulator activity"/>
    <property type="evidence" value="ECO:0007669"/>
    <property type="project" value="TreeGrafter"/>
</dbReference>